<proteinExistence type="inferred from homology"/>
<keyword evidence="3 9" id="KW-0808">Transferase</keyword>
<dbReference type="SUPFAM" id="SSF51161">
    <property type="entry name" value="Trimeric LpxA-like enzymes"/>
    <property type="match status" value="1"/>
</dbReference>
<dbReference type="Pfam" id="PF24894">
    <property type="entry name" value="Hexapep_GlmU"/>
    <property type="match status" value="1"/>
</dbReference>
<dbReference type="PANTHER" id="PTHR43523">
    <property type="entry name" value="GLUCOSE-1-PHOSPHATE ADENYLYLTRANSFERASE-RELATED"/>
    <property type="match status" value="1"/>
</dbReference>
<comment type="subunit">
    <text evidence="9">Homotetramer.</text>
</comment>
<evidence type="ECO:0000259" key="10">
    <source>
        <dbReference type="Pfam" id="PF00483"/>
    </source>
</evidence>
<dbReference type="Proteomes" id="UP000249886">
    <property type="component" value="Unassembled WGS sequence"/>
</dbReference>
<protein>
    <recommendedName>
        <fullName evidence="9">Glucose-1-phosphate adenylyltransferase</fullName>
        <ecNumber evidence="9">2.7.7.27</ecNumber>
    </recommendedName>
    <alternativeName>
        <fullName evidence="9">ADP-glucose pyrophosphorylase</fullName>
        <shortName evidence="9">ADPGlc PPase</shortName>
    </alternativeName>
    <alternativeName>
        <fullName evidence="9">ADP-glucose synthase</fullName>
    </alternativeName>
</protein>
<dbReference type="NCBIfam" id="NF002023">
    <property type="entry name" value="PRK00844.1"/>
    <property type="match status" value="1"/>
</dbReference>
<evidence type="ECO:0000259" key="11">
    <source>
        <dbReference type="Pfam" id="PF24894"/>
    </source>
</evidence>
<dbReference type="InterPro" id="IPR011831">
    <property type="entry name" value="ADP-Glc_PPase"/>
</dbReference>
<keyword evidence="6 9" id="KW-0067">ATP-binding</keyword>
<feature type="binding site" evidence="9">
    <location>
        <position position="123"/>
    </location>
    <ligand>
        <name>alpha-D-glucose 1-phosphate</name>
        <dbReference type="ChEBI" id="CHEBI:58601"/>
    </ligand>
</feature>
<dbReference type="Gene3D" id="2.160.10.10">
    <property type="entry name" value="Hexapeptide repeat proteins"/>
    <property type="match status" value="1"/>
</dbReference>
<dbReference type="InterPro" id="IPR029044">
    <property type="entry name" value="Nucleotide-diphossugar_trans"/>
</dbReference>
<dbReference type="SUPFAM" id="SSF53448">
    <property type="entry name" value="Nucleotide-diphospho-sugar transferases"/>
    <property type="match status" value="1"/>
</dbReference>
<dbReference type="PANTHER" id="PTHR43523:SF2">
    <property type="entry name" value="GLUCOSE-1-PHOSPHATE ADENYLYLTRANSFERASE"/>
    <property type="match status" value="1"/>
</dbReference>
<dbReference type="PROSITE" id="PS00808">
    <property type="entry name" value="ADP_GLC_PYROPHOSPH_1"/>
    <property type="match status" value="1"/>
</dbReference>
<dbReference type="InterPro" id="IPR005836">
    <property type="entry name" value="ADP_Glu_pyroP_CS"/>
</dbReference>
<feature type="site" description="Could play a key role in the communication between the regulatory and the substrate sites" evidence="9">
    <location>
        <position position="122"/>
    </location>
</feature>
<keyword evidence="2 9" id="KW-0321">Glycogen metabolism</keyword>
<comment type="caution">
    <text evidence="12">The sequence shown here is derived from an EMBL/GenBank/DDBJ whole genome shotgun (WGS) entry which is preliminary data.</text>
</comment>
<dbReference type="EMBL" id="UARK01000033">
    <property type="protein sequence ID" value="SPW33217.1"/>
    <property type="molecule type" value="Genomic_DNA"/>
</dbReference>
<feature type="binding site" evidence="9">
    <location>
        <begin position="203"/>
        <end position="204"/>
    </location>
    <ligand>
        <name>alpha-D-glucose 1-phosphate</name>
        <dbReference type="ChEBI" id="CHEBI:58601"/>
    </ligand>
</feature>
<dbReference type="InterPro" id="IPR005835">
    <property type="entry name" value="NTP_transferase_dom"/>
</dbReference>
<dbReference type="GO" id="GO:0005978">
    <property type="term" value="P:glycogen biosynthetic process"/>
    <property type="evidence" value="ECO:0007669"/>
    <property type="project" value="UniProtKB-UniRule"/>
</dbReference>
<evidence type="ECO:0000256" key="5">
    <source>
        <dbReference type="ARBA" id="ARBA00022741"/>
    </source>
</evidence>
<comment type="function">
    <text evidence="9">Involved in the biosynthesis of ADP-glucose, a building block required for the elongation reactions to produce glycogen. Catalyzes the reaction between ATP and alpha-D-glucose 1-phosphate (G1P) to produce pyrophosphate and ADP-Glc.</text>
</comment>
<dbReference type="Gene3D" id="3.90.550.10">
    <property type="entry name" value="Spore Coat Polysaccharide Biosynthesis Protein SpsA, Chain A"/>
    <property type="match status" value="1"/>
</dbReference>
<dbReference type="CDD" id="cd02508">
    <property type="entry name" value="ADP_Glucose_PP"/>
    <property type="match status" value="1"/>
</dbReference>
<feature type="site" description="Could play a key role in the communication between the regulatory and the substrate sites" evidence="9">
    <location>
        <position position="85"/>
    </location>
</feature>
<keyword evidence="7 9" id="KW-0320">Glycogen biosynthesis</keyword>
<comment type="similarity">
    <text evidence="1 9">Belongs to the bacterial/plant glucose-1-phosphate adenylyltransferase family.</text>
</comment>
<accession>A0A6H9XK47</accession>
<keyword evidence="4 9" id="KW-0548">Nucleotidyltransferase</keyword>
<evidence type="ECO:0000313" key="13">
    <source>
        <dbReference type="Proteomes" id="UP000249886"/>
    </source>
</evidence>
<evidence type="ECO:0000256" key="9">
    <source>
        <dbReference type="HAMAP-Rule" id="MF_00624"/>
    </source>
</evidence>
<evidence type="ECO:0000256" key="8">
    <source>
        <dbReference type="ARBA" id="ARBA00023277"/>
    </source>
</evidence>
<comment type="catalytic activity">
    <reaction evidence="9">
        <text>alpha-D-glucose 1-phosphate + ATP + H(+) = ADP-alpha-D-glucose + diphosphate</text>
        <dbReference type="Rhea" id="RHEA:12120"/>
        <dbReference type="ChEBI" id="CHEBI:15378"/>
        <dbReference type="ChEBI" id="CHEBI:30616"/>
        <dbReference type="ChEBI" id="CHEBI:33019"/>
        <dbReference type="ChEBI" id="CHEBI:57498"/>
        <dbReference type="ChEBI" id="CHEBI:58601"/>
        <dbReference type="EC" id="2.7.7.27"/>
    </reaction>
</comment>
<organism evidence="12 13">
    <name type="scientific">Corynebacterium matruchotii</name>
    <dbReference type="NCBI Taxonomy" id="43768"/>
    <lineage>
        <taxon>Bacteria</taxon>
        <taxon>Bacillati</taxon>
        <taxon>Actinomycetota</taxon>
        <taxon>Actinomycetes</taxon>
        <taxon>Mycobacteriales</taxon>
        <taxon>Corynebacteriaceae</taxon>
        <taxon>Corynebacterium</taxon>
    </lineage>
</organism>
<evidence type="ECO:0000256" key="4">
    <source>
        <dbReference type="ARBA" id="ARBA00022695"/>
    </source>
</evidence>
<dbReference type="NCBIfam" id="TIGR02091">
    <property type="entry name" value="glgC"/>
    <property type="match status" value="1"/>
</dbReference>
<sequence>MCVVFVAFILLLGQCLTFLDKLGDVKSQNNVLAIVLAGGEGKRLFPLTEDRAKPAVPFGGVYRLIDFVLSNLVNAGYLKICVLTQYKSHSLDRHISQAWQFSGPTSQYIASVPAQQRLGKHWYLGSADALLQSLNLIDDEKPDYVIVFGADHVYRMDPEQMVAEHIASGKAVSVAGIRIPRSEAGAFGCIQSDADGNITEFLEKPADPPGTPDDPDVTYASMGNYVFTTKDLIEALKEDEKTPDSTHDMGGDIIPYFVAKGQAHVYDFSNNDVPGSTERDKGYWRDVGTIDAFYEAHMDLISVHPIFNLYNQQWPIRSTDLGELPPAKFVQGGIAQSSMVAQGSIISASTVRNSVVSTDVMVEEGATVEGSVLMPGVRIGKGAIVRHAILDKNVVVRDGALIGVDKERDADRFSLSPGGVVVVGKNSVVE</sequence>
<dbReference type="NCBIfam" id="NF001947">
    <property type="entry name" value="PRK00725.1"/>
    <property type="match status" value="1"/>
</dbReference>
<keyword evidence="8 9" id="KW-0119">Carbohydrate metabolism</keyword>
<dbReference type="InterPro" id="IPR011004">
    <property type="entry name" value="Trimer_LpxA-like_sf"/>
</dbReference>
<feature type="domain" description="Glucose-1-phosphate adenylyltransferase/Bifunctional protein GlmU-like C-terminal hexapeptide" evidence="11">
    <location>
        <begin position="325"/>
        <end position="423"/>
    </location>
</feature>
<gene>
    <name evidence="12" type="primary">glgC_2</name>
    <name evidence="9" type="synonym">glgC</name>
    <name evidence="12" type="ORF">NCTC10254_02362</name>
</gene>
<dbReference type="Pfam" id="PF00483">
    <property type="entry name" value="NTP_transferase"/>
    <property type="match status" value="1"/>
</dbReference>
<evidence type="ECO:0000256" key="7">
    <source>
        <dbReference type="ARBA" id="ARBA00023056"/>
    </source>
</evidence>
<dbReference type="PROSITE" id="PS00809">
    <property type="entry name" value="ADP_GLC_PYROPHOSPH_2"/>
    <property type="match status" value="1"/>
</dbReference>
<dbReference type="GO" id="GO:0008878">
    <property type="term" value="F:glucose-1-phosphate adenylyltransferase activity"/>
    <property type="evidence" value="ECO:0007669"/>
    <property type="project" value="UniProtKB-UniRule"/>
</dbReference>
<dbReference type="GO" id="GO:0005524">
    <property type="term" value="F:ATP binding"/>
    <property type="evidence" value="ECO:0007669"/>
    <property type="project" value="UniProtKB-KW"/>
</dbReference>
<evidence type="ECO:0000256" key="3">
    <source>
        <dbReference type="ARBA" id="ARBA00022679"/>
    </source>
</evidence>
<dbReference type="UniPathway" id="UPA00164"/>
<comment type="pathway">
    <text evidence="9">Glycan biosynthesis; glycogen biosynthesis.</text>
</comment>
<feature type="binding site" evidence="9">
    <location>
        <position position="221"/>
    </location>
    <ligand>
        <name>alpha-D-glucose 1-phosphate</name>
        <dbReference type="ChEBI" id="CHEBI:58601"/>
    </ligand>
</feature>
<feature type="domain" description="Nucleotidyl transferase" evidence="10">
    <location>
        <begin position="33"/>
        <end position="300"/>
    </location>
</feature>
<dbReference type="InterPro" id="IPR023049">
    <property type="entry name" value="GlgC_bac"/>
</dbReference>
<dbReference type="EC" id="2.7.7.27" evidence="9"/>
<evidence type="ECO:0000256" key="2">
    <source>
        <dbReference type="ARBA" id="ARBA00022600"/>
    </source>
</evidence>
<evidence type="ECO:0000313" key="12">
    <source>
        <dbReference type="EMBL" id="SPW33217.1"/>
    </source>
</evidence>
<dbReference type="HAMAP" id="MF_00624">
    <property type="entry name" value="GlgC"/>
    <property type="match status" value="1"/>
</dbReference>
<dbReference type="InterPro" id="IPR056818">
    <property type="entry name" value="GlmU/GlgC-like_hexapep"/>
</dbReference>
<name>A0A6H9XK47_9CORY</name>
<dbReference type="CDD" id="cd04651">
    <property type="entry name" value="LbH_G1P_AT_C"/>
    <property type="match status" value="1"/>
</dbReference>
<dbReference type="PROSITE" id="PS00810">
    <property type="entry name" value="ADP_GLC_PYROPHOSPH_3"/>
    <property type="match status" value="1"/>
</dbReference>
<feature type="binding site" evidence="9">
    <location>
        <position position="188"/>
    </location>
    <ligand>
        <name>alpha-D-glucose 1-phosphate</name>
        <dbReference type="ChEBI" id="CHEBI:58601"/>
    </ligand>
</feature>
<keyword evidence="5 9" id="KW-0547">Nucleotide-binding</keyword>
<evidence type="ECO:0000256" key="1">
    <source>
        <dbReference type="ARBA" id="ARBA00010443"/>
    </source>
</evidence>
<dbReference type="AlphaFoldDB" id="A0A6H9XK47"/>
<reference evidence="12 13" key="1">
    <citation type="submission" date="2018-06" db="EMBL/GenBank/DDBJ databases">
        <authorList>
            <consortium name="Pathogen Informatics"/>
            <person name="Doyle S."/>
        </authorList>
    </citation>
    <scope>NUCLEOTIDE SEQUENCE [LARGE SCALE GENOMIC DNA]</scope>
    <source>
        <strain evidence="12 13">NCTC10254</strain>
    </source>
</reference>
<evidence type="ECO:0000256" key="6">
    <source>
        <dbReference type="ARBA" id="ARBA00022840"/>
    </source>
</evidence>